<evidence type="ECO:0000313" key="2">
    <source>
        <dbReference type="Proteomes" id="UP001054902"/>
    </source>
</evidence>
<accession>A0AAD3CFV4</accession>
<keyword evidence="2" id="KW-1185">Reference proteome</keyword>
<dbReference type="AlphaFoldDB" id="A0AAD3CFV4"/>
<reference evidence="1 2" key="1">
    <citation type="journal article" date="2021" name="Sci. Rep.">
        <title>The genome of the diatom Chaetoceros tenuissimus carries an ancient integrated fragment of an extant virus.</title>
        <authorList>
            <person name="Hongo Y."/>
            <person name="Kimura K."/>
            <person name="Takaki Y."/>
            <person name="Yoshida Y."/>
            <person name="Baba S."/>
            <person name="Kobayashi G."/>
            <person name="Nagasaki K."/>
            <person name="Hano T."/>
            <person name="Tomaru Y."/>
        </authorList>
    </citation>
    <scope>NUCLEOTIDE SEQUENCE [LARGE SCALE GENOMIC DNA]</scope>
    <source>
        <strain evidence="1 2">NIES-3715</strain>
    </source>
</reference>
<evidence type="ECO:0000313" key="1">
    <source>
        <dbReference type="EMBL" id="GFH44046.1"/>
    </source>
</evidence>
<comment type="caution">
    <text evidence="1">The sequence shown here is derived from an EMBL/GenBank/DDBJ whole genome shotgun (WGS) entry which is preliminary data.</text>
</comment>
<dbReference type="Proteomes" id="UP001054902">
    <property type="component" value="Unassembled WGS sequence"/>
</dbReference>
<sequence length="491" mass="57192">MMARIGNLHDNIYLQKEVEFRRREFVKSHLSVHASDDHVPIDPDANKEMPLDQVVNDGDGVLTAIDSQKGEHREDVIDKSRICTLPSSPDLSIQSQLLNTIVVKEPYISPLENCKPSVQFHIHTHNETHWILYTLDEYGVKKNKGGDEFYITYTDNITLKNNTEVPPHAVAFIYDQENGSYLLSFSTTPMNPSPENLSGTGRLTIYLEYTCGIGMIPQPEKYHWKDSGATVRTFIQDSVPIPHLTTFHPPKLPNLSPWPLVIFFGDSTMLQMIKDQRKMDELGVPQDQHLFMKNNTYFQANIRTEFRMDRVKHIGTMFQRMHRKQLLKYESNVAIILGSAIWDVLMVDNVQGRNFTNHLEACRTFVEKTRGTYRRRQFYWKSPSALHMHRVNCTEALYEYEACVNSTRYLSQSRVRFLHEQQKVLMNKLNMEYLDLYNVYYLSAYYTGEGDGRHYRQELNELILDWFYPSNETSVRKIDLSHSSLNDITSL</sequence>
<organism evidence="1 2">
    <name type="scientific">Chaetoceros tenuissimus</name>
    <dbReference type="NCBI Taxonomy" id="426638"/>
    <lineage>
        <taxon>Eukaryota</taxon>
        <taxon>Sar</taxon>
        <taxon>Stramenopiles</taxon>
        <taxon>Ochrophyta</taxon>
        <taxon>Bacillariophyta</taxon>
        <taxon>Coscinodiscophyceae</taxon>
        <taxon>Chaetocerotophycidae</taxon>
        <taxon>Chaetocerotales</taxon>
        <taxon>Chaetocerotaceae</taxon>
        <taxon>Chaetoceros</taxon>
    </lineage>
</organism>
<name>A0AAD3CFV4_9STRA</name>
<proteinExistence type="predicted"/>
<protein>
    <submittedName>
        <fullName evidence="1">Uncharacterized protein</fullName>
    </submittedName>
</protein>
<gene>
    <name evidence="1" type="ORF">CTEN210_00520</name>
</gene>
<dbReference type="EMBL" id="BLLK01000019">
    <property type="protein sequence ID" value="GFH44046.1"/>
    <property type="molecule type" value="Genomic_DNA"/>
</dbReference>